<dbReference type="RefSeq" id="WP_344637254.1">
    <property type="nucleotide sequence ID" value="NZ_BAAATR010000013.1"/>
</dbReference>
<name>A0ABN3E616_9ACTN</name>
<organism evidence="2 3">
    <name type="scientific">Kitasatospora cystarginea</name>
    <dbReference type="NCBI Taxonomy" id="58350"/>
    <lineage>
        <taxon>Bacteria</taxon>
        <taxon>Bacillati</taxon>
        <taxon>Actinomycetota</taxon>
        <taxon>Actinomycetes</taxon>
        <taxon>Kitasatosporales</taxon>
        <taxon>Streptomycetaceae</taxon>
        <taxon>Kitasatospora</taxon>
    </lineage>
</organism>
<gene>
    <name evidence="2" type="ORF">GCM10010430_34170</name>
</gene>
<evidence type="ECO:0000313" key="2">
    <source>
        <dbReference type="EMBL" id="GAA2248770.1"/>
    </source>
</evidence>
<evidence type="ECO:0000256" key="1">
    <source>
        <dbReference type="SAM" id="SignalP"/>
    </source>
</evidence>
<keyword evidence="1" id="KW-0732">Signal</keyword>
<comment type="caution">
    <text evidence="2">The sequence shown here is derived from an EMBL/GenBank/DDBJ whole genome shotgun (WGS) entry which is preliminary data.</text>
</comment>
<dbReference type="PROSITE" id="PS51318">
    <property type="entry name" value="TAT"/>
    <property type="match status" value="1"/>
</dbReference>
<proteinExistence type="predicted"/>
<feature type="chain" id="PRO_5047201309" evidence="1">
    <location>
        <begin position="32"/>
        <end position="152"/>
    </location>
</feature>
<evidence type="ECO:0000313" key="3">
    <source>
        <dbReference type="Proteomes" id="UP001500305"/>
    </source>
</evidence>
<sequence>MKNLTRAAAVALAGAAALSGAAVMNAPTASAAAMRQTSIYLHNGTGCTLNLVESPLAHGGWYIDPLSSIGNTQDALFKAGSIGFMTGDEGHVTYRASDCEEGWRNGHTVYLYFDNPYAGSNAYAENGDGAFRFTRSGGSGDDAVVYWGAWKA</sequence>
<keyword evidence="3" id="KW-1185">Reference proteome</keyword>
<dbReference type="EMBL" id="BAAATR010000013">
    <property type="protein sequence ID" value="GAA2248770.1"/>
    <property type="molecule type" value="Genomic_DNA"/>
</dbReference>
<dbReference type="InterPro" id="IPR006311">
    <property type="entry name" value="TAT_signal"/>
</dbReference>
<feature type="signal peptide" evidence="1">
    <location>
        <begin position="1"/>
        <end position="31"/>
    </location>
</feature>
<reference evidence="2 3" key="1">
    <citation type="journal article" date="2019" name="Int. J. Syst. Evol. Microbiol.">
        <title>The Global Catalogue of Microorganisms (GCM) 10K type strain sequencing project: providing services to taxonomists for standard genome sequencing and annotation.</title>
        <authorList>
            <consortium name="The Broad Institute Genomics Platform"/>
            <consortium name="The Broad Institute Genome Sequencing Center for Infectious Disease"/>
            <person name="Wu L."/>
            <person name="Ma J."/>
        </authorList>
    </citation>
    <scope>NUCLEOTIDE SEQUENCE [LARGE SCALE GENOMIC DNA]</scope>
    <source>
        <strain evidence="2 3">JCM 7356</strain>
    </source>
</reference>
<accession>A0ABN3E616</accession>
<dbReference type="Gene3D" id="2.60.270.50">
    <property type="match status" value="1"/>
</dbReference>
<protein>
    <submittedName>
        <fullName evidence="2">Uncharacterized protein</fullName>
    </submittedName>
</protein>
<dbReference type="Proteomes" id="UP001500305">
    <property type="component" value="Unassembled WGS sequence"/>
</dbReference>